<feature type="transmembrane region" description="Helical" evidence="2">
    <location>
        <begin position="155"/>
        <end position="174"/>
    </location>
</feature>
<feature type="transmembrane region" description="Helical" evidence="2">
    <location>
        <begin position="71"/>
        <end position="88"/>
    </location>
</feature>
<evidence type="ECO:0000256" key="2">
    <source>
        <dbReference type="SAM" id="Phobius"/>
    </source>
</evidence>
<sequence>MTPPPLTAVGGASAQAALPTASSTAPSSTAQDAQGPVIREEAPDVAPRALGRRPQREEPAPRRAGPRGSRAFAVVASNLTLVMLIVAGGADWHWGGLLLLWLNLFVVCATIRARTVYFCGFLISFFILLLSQATLERVFGYDSGHEEPAAHPETITILMVGLVSAAAGYLLIALMGRLRLRAALAARLGRSREALTLAAGRLAAGRLSVGAGASSHIRSAALLLVLLTFPMSALWLIATIATTGIANYESLYTTEYAEQSSGIFRLLGSYSSEVCFIAFLVFLATMPPRKDIVLPTVMLTIIKGLYLLIGVRREFTVFAIVVICYIILRNRLEPEAGWLTRRMAIITSVGAAAMAVLFTAMESLRGRGSSGSILEFLYNQGVSVRVVDNVVVYADRLPEQLYLAYFAHYGLVGRLLGYPSLQGNSVERAEIGGSLSHSLSRIALGDEAYLSGVSTGTSYLAEGYVQYGIAGVILVSLMAGAALRYVDGLDHRSYGANALRLLIVPSLIWMPRGPATDFIGIFFEPTTLMALVAIGAIAWFIRGRTATAASPSATAHVTTARLAPQGA</sequence>
<feature type="region of interest" description="Disordered" evidence="1">
    <location>
        <begin position="1"/>
        <end position="66"/>
    </location>
</feature>
<protein>
    <recommendedName>
        <fullName evidence="5">O-antigen polysaccharide polymerase Wzy</fullName>
    </recommendedName>
</protein>
<dbReference type="STRING" id="1278298.GCA_000428685_01364"/>
<dbReference type="Proteomes" id="UP000276899">
    <property type="component" value="Chromosome"/>
</dbReference>
<name>A0A3S4SUX6_9ACTO</name>
<accession>A0A3S4SUX6</accession>
<keyword evidence="2" id="KW-0472">Membrane</keyword>
<gene>
    <name evidence="3" type="ORF">NCTC11923_02374</name>
</gene>
<dbReference type="RefSeq" id="WP_084501146.1">
    <property type="nucleotide sequence ID" value="NZ_CBCRWE010000082.1"/>
</dbReference>
<evidence type="ECO:0000313" key="4">
    <source>
        <dbReference type="Proteomes" id="UP000276899"/>
    </source>
</evidence>
<dbReference type="Pfam" id="PF14296">
    <property type="entry name" value="O-ag_pol_Wzy"/>
    <property type="match status" value="1"/>
</dbReference>
<keyword evidence="2" id="KW-1133">Transmembrane helix</keyword>
<dbReference type="NCBIfam" id="TIGR04370">
    <property type="entry name" value="glyco_rpt_poly"/>
    <property type="match status" value="1"/>
</dbReference>
<dbReference type="AlphaFoldDB" id="A0A3S4SUX6"/>
<organism evidence="3 4">
    <name type="scientific">Actinomyces slackii</name>
    <dbReference type="NCBI Taxonomy" id="52774"/>
    <lineage>
        <taxon>Bacteria</taxon>
        <taxon>Bacillati</taxon>
        <taxon>Actinomycetota</taxon>
        <taxon>Actinomycetes</taxon>
        <taxon>Actinomycetales</taxon>
        <taxon>Actinomycetaceae</taxon>
        <taxon>Actinomyces</taxon>
    </lineage>
</organism>
<keyword evidence="4" id="KW-1185">Reference proteome</keyword>
<feature type="transmembrane region" description="Helical" evidence="2">
    <location>
        <begin position="94"/>
        <end position="111"/>
    </location>
</feature>
<evidence type="ECO:0000313" key="3">
    <source>
        <dbReference type="EMBL" id="VEG75699.1"/>
    </source>
</evidence>
<dbReference type="KEGG" id="asla:NCTC11923_02374"/>
<feature type="transmembrane region" description="Helical" evidence="2">
    <location>
        <begin position="315"/>
        <end position="332"/>
    </location>
</feature>
<dbReference type="InterPro" id="IPR029468">
    <property type="entry name" value="O-ag_pol_Wzy"/>
</dbReference>
<feature type="transmembrane region" description="Helical" evidence="2">
    <location>
        <begin position="221"/>
        <end position="246"/>
    </location>
</feature>
<feature type="transmembrane region" description="Helical" evidence="2">
    <location>
        <begin position="518"/>
        <end position="541"/>
    </location>
</feature>
<feature type="transmembrane region" description="Helical" evidence="2">
    <location>
        <begin position="266"/>
        <end position="285"/>
    </location>
</feature>
<feature type="transmembrane region" description="Helical" evidence="2">
    <location>
        <begin position="116"/>
        <end position="135"/>
    </location>
</feature>
<dbReference type="EMBL" id="LR134363">
    <property type="protein sequence ID" value="VEG75699.1"/>
    <property type="molecule type" value="Genomic_DNA"/>
</dbReference>
<keyword evidence="2" id="KW-0812">Transmembrane</keyword>
<feature type="compositionally biased region" description="Low complexity" evidence="1">
    <location>
        <begin position="12"/>
        <end position="34"/>
    </location>
</feature>
<evidence type="ECO:0008006" key="5">
    <source>
        <dbReference type="Google" id="ProtNLM"/>
    </source>
</evidence>
<proteinExistence type="predicted"/>
<feature type="transmembrane region" description="Helical" evidence="2">
    <location>
        <begin position="464"/>
        <end position="482"/>
    </location>
</feature>
<feature type="transmembrane region" description="Helical" evidence="2">
    <location>
        <begin position="344"/>
        <end position="361"/>
    </location>
</feature>
<evidence type="ECO:0000256" key="1">
    <source>
        <dbReference type="SAM" id="MobiDB-lite"/>
    </source>
</evidence>
<reference evidence="3 4" key="1">
    <citation type="submission" date="2018-12" db="EMBL/GenBank/DDBJ databases">
        <authorList>
            <consortium name="Pathogen Informatics"/>
        </authorList>
    </citation>
    <scope>NUCLEOTIDE SEQUENCE [LARGE SCALE GENOMIC DNA]</scope>
    <source>
        <strain evidence="3 4">NCTC11923</strain>
    </source>
</reference>